<organism evidence="1 2">
    <name type="scientific">Alkalispirochaeta americana</name>
    <dbReference type="NCBI Taxonomy" id="159291"/>
    <lineage>
        <taxon>Bacteria</taxon>
        <taxon>Pseudomonadati</taxon>
        <taxon>Spirochaetota</taxon>
        <taxon>Spirochaetia</taxon>
        <taxon>Spirochaetales</taxon>
        <taxon>Spirochaetaceae</taxon>
        <taxon>Alkalispirochaeta</taxon>
    </lineage>
</organism>
<dbReference type="EMBL" id="FTMS01000014">
    <property type="protein sequence ID" value="SIQ75434.1"/>
    <property type="molecule type" value="Genomic_DNA"/>
</dbReference>
<keyword evidence="2" id="KW-1185">Reference proteome</keyword>
<dbReference type="RefSeq" id="WP_076489362.1">
    <property type="nucleotide sequence ID" value="NZ_FTMS01000014.1"/>
</dbReference>
<dbReference type="Pfam" id="PF14070">
    <property type="entry name" value="YjfB_motility"/>
    <property type="match status" value="1"/>
</dbReference>
<evidence type="ECO:0000313" key="1">
    <source>
        <dbReference type="EMBL" id="SIQ75434.1"/>
    </source>
</evidence>
<evidence type="ECO:0000313" key="2">
    <source>
        <dbReference type="Proteomes" id="UP000186400"/>
    </source>
</evidence>
<dbReference type="OrthoDB" id="1924973at2"/>
<dbReference type="InterPro" id="IPR025906">
    <property type="entry name" value="YjfB_motility"/>
</dbReference>
<protein>
    <submittedName>
        <fullName evidence="1">Putative motility protein</fullName>
    </submittedName>
</protein>
<sequence>MIDSITTLYTAMEQSKQQTEVSTAVLAKSIDTVEQAGENLQGLIQTAGASASQAFTDPLVGQHINVTA</sequence>
<proteinExistence type="predicted"/>
<accession>A0A1N6VC52</accession>
<name>A0A1N6VC52_9SPIO</name>
<dbReference type="AlphaFoldDB" id="A0A1N6VC52"/>
<reference evidence="2" key="1">
    <citation type="submission" date="2017-01" db="EMBL/GenBank/DDBJ databases">
        <authorList>
            <person name="Varghese N."/>
            <person name="Submissions S."/>
        </authorList>
    </citation>
    <scope>NUCLEOTIDE SEQUENCE [LARGE SCALE GENOMIC DNA]</scope>
    <source>
        <strain evidence="2">ASpG1</strain>
    </source>
</reference>
<gene>
    <name evidence="1" type="ORF">SAMN05920897_11460</name>
</gene>
<dbReference type="Proteomes" id="UP000186400">
    <property type="component" value="Unassembled WGS sequence"/>
</dbReference>